<keyword evidence="2" id="KW-1185">Reference proteome</keyword>
<evidence type="ECO:0000313" key="2">
    <source>
        <dbReference type="Proteomes" id="UP001595823"/>
    </source>
</evidence>
<proteinExistence type="predicted"/>
<gene>
    <name evidence="1" type="ORF">ACFPET_11525</name>
</gene>
<reference evidence="2" key="1">
    <citation type="journal article" date="2019" name="Int. J. Syst. Evol. Microbiol.">
        <title>The Global Catalogue of Microorganisms (GCM) 10K type strain sequencing project: providing services to taxonomists for standard genome sequencing and annotation.</title>
        <authorList>
            <consortium name="The Broad Institute Genomics Platform"/>
            <consortium name="The Broad Institute Genome Sequencing Center for Infectious Disease"/>
            <person name="Wu L."/>
            <person name="Ma J."/>
        </authorList>
    </citation>
    <scope>NUCLEOTIDE SEQUENCE [LARGE SCALE GENOMIC DNA]</scope>
    <source>
        <strain evidence="2">IBRC-M 10908</strain>
    </source>
</reference>
<dbReference type="RefSeq" id="WP_380621079.1">
    <property type="nucleotide sequence ID" value="NZ_JBHSDK010000015.1"/>
</dbReference>
<dbReference type="EMBL" id="JBHSDK010000015">
    <property type="protein sequence ID" value="MFC4335832.1"/>
    <property type="molecule type" value="Genomic_DNA"/>
</dbReference>
<name>A0ABV8TYR8_9ACTN</name>
<evidence type="ECO:0000313" key="1">
    <source>
        <dbReference type="EMBL" id="MFC4335832.1"/>
    </source>
</evidence>
<evidence type="ECO:0008006" key="3">
    <source>
        <dbReference type="Google" id="ProtNLM"/>
    </source>
</evidence>
<dbReference type="Proteomes" id="UP001595823">
    <property type="component" value="Unassembled WGS sequence"/>
</dbReference>
<organism evidence="1 2">
    <name type="scientific">Salininema proteolyticum</name>
    <dbReference type="NCBI Taxonomy" id="1607685"/>
    <lineage>
        <taxon>Bacteria</taxon>
        <taxon>Bacillati</taxon>
        <taxon>Actinomycetota</taxon>
        <taxon>Actinomycetes</taxon>
        <taxon>Glycomycetales</taxon>
        <taxon>Glycomycetaceae</taxon>
        <taxon>Salininema</taxon>
    </lineage>
</organism>
<protein>
    <recommendedName>
        <fullName evidence="3">SH3 domain-containing protein</fullName>
    </recommendedName>
</protein>
<sequence>MKPVKRLWTGVTTGVQRVWRQKVVKRLVIAGAAVAAVILLAQEASMVAAGPAPSEERNAGPPAAAIAAETADLSNGEAAFAVAGGADTATDGASGEAESTGSARRIRAKHALYDEDLQEQLAIGCKYRVQAAFGASIFSDTKMSAKRIVRLSQDTEVAGSCSAVEGGKALSCAGLTLENTWIRVRSGTTVGWTPSSCLVRQ</sequence>
<comment type="caution">
    <text evidence="1">The sequence shown here is derived from an EMBL/GenBank/DDBJ whole genome shotgun (WGS) entry which is preliminary data.</text>
</comment>
<accession>A0ABV8TYR8</accession>